<dbReference type="EMBL" id="BMQA01000019">
    <property type="protein sequence ID" value="GGJ35371.1"/>
    <property type="molecule type" value="Genomic_DNA"/>
</dbReference>
<gene>
    <name evidence="2" type="ORF">GCM10010121_053260</name>
</gene>
<dbReference type="InterPro" id="IPR029068">
    <property type="entry name" value="Glyas_Bleomycin-R_OHBP_Dase"/>
</dbReference>
<dbReference type="Pfam" id="PF13669">
    <property type="entry name" value="Glyoxalase_4"/>
    <property type="match status" value="1"/>
</dbReference>
<dbReference type="AlphaFoldDB" id="A0A917KZI9"/>
<organism evidence="2 3">
    <name type="scientific">Streptomyces brasiliensis</name>
    <dbReference type="NCBI Taxonomy" id="1954"/>
    <lineage>
        <taxon>Bacteria</taxon>
        <taxon>Bacillati</taxon>
        <taxon>Actinomycetota</taxon>
        <taxon>Actinomycetes</taxon>
        <taxon>Kitasatosporales</taxon>
        <taxon>Streptomycetaceae</taxon>
        <taxon>Streptomyces</taxon>
    </lineage>
</organism>
<dbReference type="InterPro" id="IPR037523">
    <property type="entry name" value="VOC_core"/>
</dbReference>
<name>A0A917KZI9_9ACTN</name>
<reference evidence="2" key="2">
    <citation type="submission" date="2020-09" db="EMBL/GenBank/DDBJ databases">
        <authorList>
            <person name="Sun Q."/>
            <person name="Ohkuma M."/>
        </authorList>
    </citation>
    <scope>NUCLEOTIDE SEQUENCE</scope>
    <source>
        <strain evidence="2">JCM 3086</strain>
    </source>
</reference>
<evidence type="ECO:0000313" key="3">
    <source>
        <dbReference type="Proteomes" id="UP000657574"/>
    </source>
</evidence>
<sequence>MLSTANIYHAGFVVPSIEGAMKEFTAVFGVTWTGVEEREMPVLTPDGPVLAQMRFAYSQGGEPRIELLEPVAGTIWEQPVQPVGGPSSAHHIGVWADDFQKTSEGLEAAGCPRVLTYDDGSGRAVRFAYHRMANGTIVEIVDATRRAELEAWFEGAVYPAAIEGD</sequence>
<dbReference type="Proteomes" id="UP000657574">
    <property type="component" value="Unassembled WGS sequence"/>
</dbReference>
<dbReference type="SUPFAM" id="SSF54593">
    <property type="entry name" value="Glyoxalase/Bleomycin resistance protein/Dihydroxybiphenyl dioxygenase"/>
    <property type="match status" value="1"/>
</dbReference>
<evidence type="ECO:0000313" key="2">
    <source>
        <dbReference type="EMBL" id="GGJ35371.1"/>
    </source>
</evidence>
<feature type="domain" description="VOC" evidence="1">
    <location>
        <begin position="6"/>
        <end position="143"/>
    </location>
</feature>
<comment type="caution">
    <text evidence="2">The sequence shown here is derived from an EMBL/GenBank/DDBJ whole genome shotgun (WGS) entry which is preliminary data.</text>
</comment>
<accession>A0A917KZI9</accession>
<dbReference type="PROSITE" id="PS51819">
    <property type="entry name" value="VOC"/>
    <property type="match status" value="1"/>
</dbReference>
<keyword evidence="3" id="KW-1185">Reference proteome</keyword>
<reference evidence="2" key="1">
    <citation type="journal article" date="2014" name="Int. J. Syst. Evol. Microbiol.">
        <title>Complete genome sequence of Corynebacterium casei LMG S-19264T (=DSM 44701T), isolated from a smear-ripened cheese.</title>
        <authorList>
            <consortium name="US DOE Joint Genome Institute (JGI-PGF)"/>
            <person name="Walter F."/>
            <person name="Albersmeier A."/>
            <person name="Kalinowski J."/>
            <person name="Ruckert C."/>
        </authorList>
    </citation>
    <scope>NUCLEOTIDE SEQUENCE</scope>
    <source>
        <strain evidence="2">JCM 3086</strain>
    </source>
</reference>
<protein>
    <recommendedName>
        <fullName evidence="1">VOC domain-containing protein</fullName>
    </recommendedName>
</protein>
<dbReference type="RefSeq" id="WP_189313784.1">
    <property type="nucleotide sequence ID" value="NZ_BMQA01000019.1"/>
</dbReference>
<dbReference type="Gene3D" id="3.10.180.10">
    <property type="entry name" value="2,3-Dihydroxybiphenyl 1,2-Dioxygenase, domain 1"/>
    <property type="match status" value="1"/>
</dbReference>
<proteinExistence type="predicted"/>
<evidence type="ECO:0000259" key="1">
    <source>
        <dbReference type="PROSITE" id="PS51819"/>
    </source>
</evidence>